<evidence type="ECO:0000256" key="1">
    <source>
        <dbReference type="ARBA" id="ARBA00007249"/>
    </source>
</evidence>
<feature type="region of interest" description="Disordered" evidence="4">
    <location>
        <begin position="213"/>
        <end position="329"/>
    </location>
</feature>
<dbReference type="InterPro" id="IPR054696">
    <property type="entry name" value="GTP-eEF1A_C"/>
</dbReference>
<keyword evidence="2" id="KW-0547">Nucleotide-binding</keyword>
<feature type="compositionally biased region" description="Low complexity" evidence="4">
    <location>
        <begin position="213"/>
        <end position="263"/>
    </location>
</feature>
<dbReference type="Pfam" id="PF03144">
    <property type="entry name" value="GTP_EFTU_D2"/>
    <property type="match status" value="1"/>
</dbReference>
<dbReference type="PANTHER" id="PTHR23115">
    <property type="entry name" value="TRANSLATION FACTOR"/>
    <property type="match status" value="1"/>
</dbReference>
<feature type="compositionally biased region" description="Acidic residues" evidence="4">
    <location>
        <begin position="306"/>
        <end position="327"/>
    </location>
</feature>
<feature type="domain" description="Tr-type G" evidence="5">
    <location>
        <begin position="346"/>
        <end position="572"/>
    </location>
</feature>
<dbReference type="Gene3D" id="2.40.30.10">
    <property type="entry name" value="Translation factors"/>
    <property type="match status" value="2"/>
</dbReference>
<dbReference type="InterPro" id="IPR031157">
    <property type="entry name" value="G_TR_CS"/>
</dbReference>
<sequence length="776" mass="88199">MLIEKKFSESTINKAIEKNDLSKENAYRFAPTYRASQRHLYKLRKENLPPLPKEKSDIIFEDDYARFTETDCHKRFLLFDTKDNNRIIAFSSNTQLEILNENVKEESSDQDTDEESDSNKSNKENVEYNAIASRLGELVQNFMVNSLEKNMSNWNPNFNLDAPEFVPKFTMPTAGPPRPQMGMQPQMPPQGMPYYQPGPPMQNFRPQYQNQFANMPPQNFQPPMQQQPQQQQFIPQPQQTPAPVQQVSQPAPVQPKQTPQPTVTEKKVEKLSTELKEKLTTKPDVPTEPSVEVEKSVAPSVAPIKEDEEWEKDGEEEVQGETVEGSEETVKSTKKQLVIREYKPKKEPINVIFCGHVDAGKSTIGGQIMFQTGMVDKRTLEKYEREAKEKNRESWYLSWALDTNIEEREKGKTVEVGRAFFETEKKHFIILDAPGHRGFVPNMIGGASQADIAVLVISARRGEFETGFERGGQTREHAMLVKTAGVKYLIVLVNKMDDSTVNWDLGRYEEIKDKLTPYLKKCGFQPGKDMVFMPCSGFTGAFIKEAVDESVCPWYRGPCFIEYLEGLPTINRTTTGPVRMPLIDKYKDMGTVVMGKIESGTVKLNDKLMVMPNKTKVEVVNIYYEDEETDSAICGDNVKLKLKGIEEEEISPGFVLCDLKEVCQVAKVFDAQVVILDYPSIITSGFNSILHIHAACCEVQIKLIIGLVDKKTGEKDLKNRPKFIKQDQIAICRFEVLGNNVAICMEPFKLFPQLGRFTLRYENKTVAVGKVLKVIE</sequence>
<dbReference type="PROSITE" id="PS00301">
    <property type="entry name" value="G_TR_1"/>
    <property type="match status" value="1"/>
</dbReference>
<evidence type="ECO:0000259" key="5">
    <source>
        <dbReference type="PROSITE" id="PS51722"/>
    </source>
</evidence>
<keyword evidence="3" id="KW-0342">GTP-binding</keyword>
<dbReference type="FunFam" id="3.40.50.300:FF:000270">
    <property type="entry name" value="Eukaryotic peptide chain release factor GTP-binding subunit ERF3A"/>
    <property type="match status" value="1"/>
</dbReference>
<reference evidence="6" key="1">
    <citation type="submission" date="2021-02" db="EMBL/GenBank/DDBJ databases">
        <authorList>
            <person name="Nowell W R."/>
        </authorList>
    </citation>
    <scope>NUCLEOTIDE SEQUENCE</scope>
    <source>
        <strain evidence="6">Ploen Becks lab</strain>
    </source>
</reference>
<name>A0A813W0W1_9BILA</name>
<evidence type="ECO:0000256" key="4">
    <source>
        <dbReference type="SAM" id="MobiDB-lite"/>
    </source>
</evidence>
<dbReference type="SUPFAM" id="SSF50447">
    <property type="entry name" value="Translation proteins"/>
    <property type="match status" value="1"/>
</dbReference>
<keyword evidence="7" id="KW-1185">Reference proteome</keyword>
<dbReference type="Proteomes" id="UP000663879">
    <property type="component" value="Unassembled WGS sequence"/>
</dbReference>
<protein>
    <recommendedName>
        <fullName evidence="5">Tr-type G domain-containing protein</fullName>
    </recommendedName>
</protein>
<dbReference type="InterPro" id="IPR000795">
    <property type="entry name" value="T_Tr_GTP-bd_dom"/>
</dbReference>
<dbReference type="GO" id="GO:0003924">
    <property type="term" value="F:GTPase activity"/>
    <property type="evidence" value="ECO:0007669"/>
    <property type="project" value="InterPro"/>
</dbReference>
<dbReference type="Gene3D" id="3.40.50.300">
    <property type="entry name" value="P-loop containing nucleotide triphosphate hydrolases"/>
    <property type="match status" value="1"/>
</dbReference>
<organism evidence="6 7">
    <name type="scientific">Brachionus calyciflorus</name>
    <dbReference type="NCBI Taxonomy" id="104777"/>
    <lineage>
        <taxon>Eukaryota</taxon>
        <taxon>Metazoa</taxon>
        <taxon>Spiralia</taxon>
        <taxon>Gnathifera</taxon>
        <taxon>Rotifera</taxon>
        <taxon>Eurotatoria</taxon>
        <taxon>Monogononta</taxon>
        <taxon>Pseudotrocha</taxon>
        <taxon>Ploima</taxon>
        <taxon>Brachionidae</taxon>
        <taxon>Brachionus</taxon>
    </lineage>
</organism>
<dbReference type="CDD" id="cd04089">
    <property type="entry name" value="eRF3_II"/>
    <property type="match status" value="1"/>
</dbReference>
<dbReference type="InterPro" id="IPR009000">
    <property type="entry name" value="Transl_B-barrel_sf"/>
</dbReference>
<dbReference type="Pfam" id="PF22594">
    <property type="entry name" value="GTP-eEF1A_C"/>
    <property type="match status" value="1"/>
</dbReference>
<dbReference type="PRINTS" id="PR00315">
    <property type="entry name" value="ELONGATNFCT"/>
</dbReference>
<dbReference type="InterPro" id="IPR050100">
    <property type="entry name" value="TRAFAC_GTPase_members"/>
</dbReference>
<gene>
    <name evidence="6" type="ORF">OXX778_LOCUS8859</name>
</gene>
<evidence type="ECO:0000256" key="3">
    <source>
        <dbReference type="ARBA" id="ARBA00023134"/>
    </source>
</evidence>
<dbReference type="Pfam" id="PF00009">
    <property type="entry name" value="GTP_EFTU"/>
    <property type="match status" value="1"/>
</dbReference>
<dbReference type="InterPro" id="IPR027417">
    <property type="entry name" value="P-loop_NTPase"/>
</dbReference>
<comment type="similarity">
    <text evidence="1">Belongs to the TRAFAC class translation factor GTPase superfamily. Classic translation factor GTPase family. EF-Tu/EF-1A subfamily.</text>
</comment>
<dbReference type="GO" id="GO:0005525">
    <property type="term" value="F:GTP binding"/>
    <property type="evidence" value="ECO:0007669"/>
    <property type="project" value="UniProtKB-KW"/>
</dbReference>
<dbReference type="InterPro" id="IPR004161">
    <property type="entry name" value="EFTu-like_2"/>
</dbReference>
<dbReference type="OrthoDB" id="342024at2759"/>
<dbReference type="FunFam" id="2.40.30.10:FF:000024">
    <property type="entry name" value="Eukaryotic peptide chain release factor GTP-binding subunit ERF3A"/>
    <property type="match status" value="1"/>
</dbReference>
<dbReference type="PROSITE" id="PS51722">
    <property type="entry name" value="G_TR_2"/>
    <property type="match status" value="1"/>
</dbReference>
<dbReference type="EMBL" id="CAJNOC010001258">
    <property type="protein sequence ID" value="CAF0849227.1"/>
    <property type="molecule type" value="Genomic_DNA"/>
</dbReference>
<dbReference type="InterPro" id="IPR009001">
    <property type="entry name" value="Transl_elong_EF1A/Init_IF2_C"/>
</dbReference>
<evidence type="ECO:0000256" key="2">
    <source>
        <dbReference type="ARBA" id="ARBA00022741"/>
    </source>
</evidence>
<dbReference type="SUPFAM" id="SSF52540">
    <property type="entry name" value="P-loop containing nucleoside triphosphate hydrolases"/>
    <property type="match status" value="1"/>
</dbReference>
<feature type="region of interest" description="Disordered" evidence="4">
    <location>
        <begin position="100"/>
        <end position="125"/>
    </location>
</feature>
<comment type="caution">
    <text evidence="6">The sequence shown here is derived from an EMBL/GenBank/DDBJ whole genome shotgun (WGS) entry which is preliminary data.</text>
</comment>
<feature type="compositionally biased region" description="Basic and acidic residues" evidence="4">
    <location>
        <begin position="264"/>
        <end position="281"/>
    </location>
</feature>
<dbReference type="CDD" id="cd03704">
    <property type="entry name" value="eRF3_C_III"/>
    <property type="match status" value="1"/>
</dbReference>
<dbReference type="CDD" id="cd01883">
    <property type="entry name" value="EF1_alpha"/>
    <property type="match status" value="1"/>
</dbReference>
<proteinExistence type="inferred from homology"/>
<dbReference type="AlphaFoldDB" id="A0A813W0W1"/>
<dbReference type="SUPFAM" id="SSF50465">
    <property type="entry name" value="EF-Tu/eEF-1alpha/eIF2-gamma C-terminal domain"/>
    <property type="match status" value="1"/>
</dbReference>
<evidence type="ECO:0000313" key="7">
    <source>
        <dbReference type="Proteomes" id="UP000663879"/>
    </source>
</evidence>
<evidence type="ECO:0000313" key="6">
    <source>
        <dbReference type="EMBL" id="CAF0849227.1"/>
    </source>
</evidence>
<accession>A0A813W0W1</accession>